<evidence type="ECO:0000256" key="1">
    <source>
        <dbReference type="SAM" id="MobiDB-lite"/>
    </source>
</evidence>
<feature type="region of interest" description="Disordered" evidence="1">
    <location>
        <begin position="333"/>
        <end position="390"/>
    </location>
</feature>
<dbReference type="EMBL" id="KN846973">
    <property type="protein sequence ID" value="KIW78352.1"/>
    <property type="molecule type" value="Genomic_DNA"/>
</dbReference>
<sequence>MALRLCFFLLVFVSLVSTSTAAVHFTHWYGQYRKVFEQIMEDNCQEEYRTYLHKVAPKDYLSEYVTPVIDCILENLNETRKSNMAAAAVLLGLLPTTLGLVGSTTVEVGLVALRRPFLAFLLAAGAPAVSPIRTFDYIDTTELLERKPKTIRIKRMGWSSGFLISVFQYVMAAAAVVNLAFVSYEICIQTICSFAPETAYLPALWAFLAVAVHFFGTWSVYCRTRIVIRPSEKPPTGLWQMLCAEFTPSASRKQAAQLEIKEETYLYIFLSWFTATGTVLHIVYGTLVFSSLIFISTSDATAVVGRYLASTLVCRVIVMYELSGLREVLDDRRQDSHHAHGGPELIPMEPPSGSGSMSFGERLSSPWKRGSLSRTDEWQPLRGTDSHGEA</sequence>
<dbReference type="VEuPathDB" id="FungiDB:Z517_08187"/>
<dbReference type="Proteomes" id="UP000053029">
    <property type="component" value="Unassembled WGS sequence"/>
</dbReference>
<feature type="compositionally biased region" description="Basic and acidic residues" evidence="1">
    <location>
        <begin position="374"/>
        <end position="390"/>
    </location>
</feature>
<evidence type="ECO:0000313" key="5">
    <source>
        <dbReference type="Proteomes" id="UP000053029"/>
    </source>
</evidence>
<feature type="transmembrane region" description="Helical" evidence="2">
    <location>
        <begin position="265"/>
        <end position="295"/>
    </location>
</feature>
<evidence type="ECO:0000256" key="2">
    <source>
        <dbReference type="SAM" id="Phobius"/>
    </source>
</evidence>
<dbReference type="GeneID" id="25307677"/>
<keyword evidence="5" id="KW-1185">Reference proteome</keyword>
<evidence type="ECO:0000313" key="4">
    <source>
        <dbReference type="EMBL" id="KIW78352.1"/>
    </source>
</evidence>
<keyword evidence="2" id="KW-0812">Transmembrane</keyword>
<dbReference type="AlphaFoldDB" id="A0A0D2EVT9"/>
<accession>A0A0D2EVT9</accession>
<dbReference type="RefSeq" id="XP_013282160.1">
    <property type="nucleotide sequence ID" value="XM_013426706.1"/>
</dbReference>
<feature type="signal peptide" evidence="3">
    <location>
        <begin position="1"/>
        <end position="21"/>
    </location>
</feature>
<feature type="transmembrane region" description="Helical" evidence="2">
    <location>
        <begin position="156"/>
        <end position="182"/>
    </location>
</feature>
<organism evidence="4 5">
    <name type="scientific">Fonsecaea pedrosoi CBS 271.37</name>
    <dbReference type="NCBI Taxonomy" id="1442368"/>
    <lineage>
        <taxon>Eukaryota</taxon>
        <taxon>Fungi</taxon>
        <taxon>Dikarya</taxon>
        <taxon>Ascomycota</taxon>
        <taxon>Pezizomycotina</taxon>
        <taxon>Eurotiomycetes</taxon>
        <taxon>Chaetothyriomycetidae</taxon>
        <taxon>Chaetothyriales</taxon>
        <taxon>Herpotrichiellaceae</taxon>
        <taxon>Fonsecaea</taxon>
    </lineage>
</organism>
<proteinExistence type="predicted"/>
<dbReference type="HOGENOM" id="CLU_057711_1_0_1"/>
<feature type="compositionally biased region" description="Low complexity" evidence="1">
    <location>
        <begin position="351"/>
        <end position="361"/>
    </location>
</feature>
<feature type="chain" id="PRO_5002241447" evidence="3">
    <location>
        <begin position="22"/>
        <end position="390"/>
    </location>
</feature>
<gene>
    <name evidence="4" type="ORF">Z517_08187</name>
</gene>
<protein>
    <submittedName>
        <fullName evidence="4">Uncharacterized protein</fullName>
    </submittedName>
</protein>
<reference evidence="4 5" key="1">
    <citation type="submission" date="2015-01" db="EMBL/GenBank/DDBJ databases">
        <title>The Genome Sequence of Fonsecaea pedrosoi CBS 271.37.</title>
        <authorList>
            <consortium name="The Broad Institute Genomics Platform"/>
            <person name="Cuomo C."/>
            <person name="de Hoog S."/>
            <person name="Gorbushina A."/>
            <person name="Stielow B."/>
            <person name="Teixiera M."/>
            <person name="Abouelleil A."/>
            <person name="Chapman S.B."/>
            <person name="Priest M."/>
            <person name="Young S.K."/>
            <person name="Wortman J."/>
            <person name="Nusbaum C."/>
            <person name="Birren B."/>
        </authorList>
    </citation>
    <scope>NUCLEOTIDE SEQUENCE [LARGE SCALE GENOMIC DNA]</scope>
    <source>
        <strain evidence="4 5">CBS 271.37</strain>
    </source>
</reference>
<keyword evidence="3" id="KW-0732">Signal</keyword>
<keyword evidence="2" id="KW-0472">Membrane</keyword>
<feature type="transmembrane region" description="Helical" evidence="2">
    <location>
        <begin position="202"/>
        <end position="221"/>
    </location>
</feature>
<evidence type="ECO:0000256" key="3">
    <source>
        <dbReference type="SAM" id="SignalP"/>
    </source>
</evidence>
<keyword evidence="2" id="KW-1133">Transmembrane helix</keyword>
<feature type="transmembrane region" description="Helical" evidence="2">
    <location>
        <begin position="307"/>
        <end position="325"/>
    </location>
</feature>
<feature type="transmembrane region" description="Helical" evidence="2">
    <location>
        <begin position="85"/>
        <end position="113"/>
    </location>
</feature>
<dbReference type="OrthoDB" id="3009728at2759"/>
<name>A0A0D2EVT9_9EURO</name>